<keyword evidence="2" id="KW-1185">Reference proteome</keyword>
<accession>A0A2J6PQV2</accession>
<dbReference type="EMBL" id="KZ613506">
    <property type="protein sequence ID" value="PMD16394.1"/>
    <property type="molecule type" value="Genomic_DNA"/>
</dbReference>
<dbReference type="AlphaFoldDB" id="A0A2J6PQV2"/>
<name>A0A2J6PQV2_9HELO</name>
<evidence type="ECO:0000313" key="2">
    <source>
        <dbReference type="Proteomes" id="UP000235672"/>
    </source>
</evidence>
<gene>
    <name evidence="1" type="ORF">NA56DRAFT_708952</name>
</gene>
<reference evidence="1 2" key="1">
    <citation type="submission" date="2016-05" db="EMBL/GenBank/DDBJ databases">
        <title>A degradative enzymes factory behind the ericoid mycorrhizal symbiosis.</title>
        <authorList>
            <consortium name="DOE Joint Genome Institute"/>
            <person name="Martino E."/>
            <person name="Morin E."/>
            <person name="Grelet G."/>
            <person name="Kuo A."/>
            <person name="Kohler A."/>
            <person name="Daghino S."/>
            <person name="Barry K."/>
            <person name="Choi C."/>
            <person name="Cichocki N."/>
            <person name="Clum A."/>
            <person name="Copeland A."/>
            <person name="Hainaut M."/>
            <person name="Haridas S."/>
            <person name="Labutti K."/>
            <person name="Lindquist E."/>
            <person name="Lipzen A."/>
            <person name="Khouja H.-R."/>
            <person name="Murat C."/>
            <person name="Ohm R."/>
            <person name="Olson A."/>
            <person name="Spatafora J."/>
            <person name="Veneault-Fourrey C."/>
            <person name="Henrissat B."/>
            <person name="Grigoriev I."/>
            <person name="Martin F."/>
            <person name="Perotto S."/>
        </authorList>
    </citation>
    <scope>NUCLEOTIDE SEQUENCE [LARGE SCALE GENOMIC DNA]</scope>
    <source>
        <strain evidence="1 2">UAMH 7357</strain>
    </source>
</reference>
<evidence type="ECO:0000313" key="1">
    <source>
        <dbReference type="EMBL" id="PMD16394.1"/>
    </source>
</evidence>
<sequence>MSYGAALLFINQIMIVLWPEPELKIGSRRAERWPKQYQAFGREADLFVGVRPHNLLTAQNSTPTSTSRSPQHSLLDLLSPISGSISSPSDSLRRHLRIASPTFGAPRTNLHPKLIATEALGVSRSLQTSTPLIIYLQGHYPGHASQSFHQFDFYNTNILVSTVANNATSLISFDRSPGSS</sequence>
<proteinExistence type="predicted"/>
<protein>
    <submittedName>
        <fullName evidence="1">Uncharacterized protein</fullName>
    </submittedName>
</protein>
<organism evidence="1 2">
    <name type="scientific">Hyaloscypha hepaticicola</name>
    <dbReference type="NCBI Taxonomy" id="2082293"/>
    <lineage>
        <taxon>Eukaryota</taxon>
        <taxon>Fungi</taxon>
        <taxon>Dikarya</taxon>
        <taxon>Ascomycota</taxon>
        <taxon>Pezizomycotina</taxon>
        <taxon>Leotiomycetes</taxon>
        <taxon>Helotiales</taxon>
        <taxon>Hyaloscyphaceae</taxon>
        <taxon>Hyaloscypha</taxon>
    </lineage>
</organism>
<dbReference type="Proteomes" id="UP000235672">
    <property type="component" value="Unassembled WGS sequence"/>
</dbReference>